<dbReference type="Proteomes" id="UP001556040">
    <property type="component" value="Unassembled WGS sequence"/>
</dbReference>
<evidence type="ECO:0000256" key="2">
    <source>
        <dbReference type="ARBA" id="ARBA00023239"/>
    </source>
</evidence>
<comment type="caution">
    <text evidence="4">The sequence shown here is derived from an EMBL/GenBank/DDBJ whole genome shotgun (WGS) entry which is preliminary data.</text>
</comment>
<evidence type="ECO:0000313" key="5">
    <source>
        <dbReference type="Proteomes" id="UP001556040"/>
    </source>
</evidence>
<reference evidence="4 5" key="1">
    <citation type="journal article" date="1979" name="Int. J. Syst. Evol. Microbiol.">
        <title>Bacillus globisporus subsp. marinus subsp. nov.</title>
        <authorList>
            <person name="Liu H."/>
        </authorList>
    </citation>
    <scope>NUCLEOTIDE SEQUENCE [LARGE SCALE GENOMIC DNA]</scope>
    <source>
        <strain evidence="4 5">DSM 1297</strain>
    </source>
</reference>
<dbReference type="SUPFAM" id="SSF52096">
    <property type="entry name" value="ClpP/crotonase"/>
    <property type="match status" value="1"/>
</dbReference>
<dbReference type="PROSITE" id="PS00166">
    <property type="entry name" value="ENOYL_COA_HYDRATASE"/>
    <property type="match status" value="1"/>
</dbReference>
<evidence type="ECO:0000256" key="3">
    <source>
        <dbReference type="RuleBase" id="RU003707"/>
    </source>
</evidence>
<evidence type="ECO:0000256" key="1">
    <source>
        <dbReference type="ARBA" id="ARBA00005254"/>
    </source>
</evidence>
<proteinExistence type="inferred from homology"/>
<dbReference type="Pfam" id="PF00378">
    <property type="entry name" value="ECH_1"/>
    <property type="match status" value="1"/>
</dbReference>
<gene>
    <name evidence="4" type="ORF">AB1471_09640</name>
</gene>
<name>A0ABV3Q3X9_9BACL</name>
<organism evidence="4 5">
    <name type="scientific">Jeotgalibacillus marinus</name>
    <dbReference type="NCBI Taxonomy" id="86667"/>
    <lineage>
        <taxon>Bacteria</taxon>
        <taxon>Bacillati</taxon>
        <taxon>Bacillota</taxon>
        <taxon>Bacilli</taxon>
        <taxon>Bacillales</taxon>
        <taxon>Caryophanaceae</taxon>
        <taxon>Jeotgalibacillus</taxon>
    </lineage>
</organism>
<comment type="similarity">
    <text evidence="1 3">Belongs to the enoyl-CoA hydratase/isomerase family.</text>
</comment>
<protein>
    <submittedName>
        <fullName evidence="4">Enoyl-CoA hydratase-related protein</fullName>
    </submittedName>
</protein>
<dbReference type="CDD" id="cd06558">
    <property type="entry name" value="crotonase-like"/>
    <property type="match status" value="1"/>
</dbReference>
<dbReference type="EMBL" id="JBFMIA010000007">
    <property type="protein sequence ID" value="MEW9502060.1"/>
    <property type="molecule type" value="Genomic_DNA"/>
</dbReference>
<dbReference type="PANTHER" id="PTHR11941:SF54">
    <property type="entry name" value="ENOYL-COA HYDRATASE, MITOCHONDRIAL"/>
    <property type="match status" value="1"/>
</dbReference>
<dbReference type="InterPro" id="IPR014748">
    <property type="entry name" value="Enoyl-CoA_hydra_C"/>
</dbReference>
<dbReference type="RefSeq" id="WP_367779552.1">
    <property type="nucleotide sequence ID" value="NZ_JBFMIA010000007.1"/>
</dbReference>
<dbReference type="PANTHER" id="PTHR11941">
    <property type="entry name" value="ENOYL-COA HYDRATASE-RELATED"/>
    <property type="match status" value="1"/>
</dbReference>
<dbReference type="Gene3D" id="3.90.226.10">
    <property type="entry name" value="2-enoyl-CoA Hydratase, Chain A, domain 1"/>
    <property type="match status" value="1"/>
</dbReference>
<sequence>MNNYQNILVEKSNQLAYIIINLPEQRNPLSKETLGEMKDALDNLKNDTETNCIIFTGQGDKSFAAGADINQLKKRGPLDVFTAGGMQEIYDYIEAYDKPTIAMINGFALGGGCELAMACDIRIASTNAKFGLPELNLGIIPSAGGTQRMARLIGKGKAMDLILTGKIITAEEAEKIGLVSEYVPQDQLKEVVEKTAAQILSKGPLAIKLAKMSIHAGFDTDMKAGQMIEKLAQAVLFSTKDKNEGTSAFLEKRSPEFMSK</sequence>
<dbReference type="Gene3D" id="1.10.12.10">
    <property type="entry name" value="Lyase 2-enoyl-coa Hydratase, Chain A, domain 2"/>
    <property type="match status" value="1"/>
</dbReference>
<dbReference type="InterPro" id="IPR018376">
    <property type="entry name" value="Enoyl-CoA_hyd/isom_CS"/>
</dbReference>
<keyword evidence="5" id="KW-1185">Reference proteome</keyword>
<keyword evidence="2" id="KW-0456">Lyase</keyword>
<dbReference type="InterPro" id="IPR001753">
    <property type="entry name" value="Enoyl-CoA_hydra/iso"/>
</dbReference>
<evidence type="ECO:0000313" key="4">
    <source>
        <dbReference type="EMBL" id="MEW9502060.1"/>
    </source>
</evidence>
<dbReference type="InterPro" id="IPR029045">
    <property type="entry name" value="ClpP/crotonase-like_dom_sf"/>
</dbReference>
<accession>A0ABV3Q3X9</accession>